<keyword evidence="7" id="KW-1185">Reference proteome</keyword>
<dbReference type="PANTHER" id="PTHR43129:SF1">
    <property type="entry name" value="FOSMIDOMYCIN RESISTANCE PROTEIN"/>
    <property type="match status" value="1"/>
</dbReference>
<feature type="transmembrane region" description="Helical" evidence="4">
    <location>
        <begin position="236"/>
        <end position="255"/>
    </location>
</feature>
<dbReference type="EMBL" id="BSFI01000007">
    <property type="protein sequence ID" value="GLK67839.1"/>
    <property type="molecule type" value="Genomic_DNA"/>
</dbReference>
<keyword evidence="3 4" id="KW-0472">Membrane</keyword>
<dbReference type="AlphaFoldDB" id="A0A9W6MUX2"/>
<dbReference type="InterPro" id="IPR020846">
    <property type="entry name" value="MFS_dom"/>
</dbReference>
<dbReference type="PROSITE" id="PS50850">
    <property type="entry name" value="MFS"/>
    <property type="match status" value="1"/>
</dbReference>
<evidence type="ECO:0000313" key="6">
    <source>
        <dbReference type="EMBL" id="GLK67839.1"/>
    </source>
</evidence>
<feature type="transmembrane region" description="Helical" evidence="4">
    <location>
        <begin position="267"/>
        <end position="289"/>
    </location>
</feature>
<evidence type="ECO:0000256" key="4">
    <source>
        <dbReference type="SAM" id="Phobius"/>
    </source>
</evidence>
<reference evidence="6" key="1">
    <citation type="journal article" date="2014" name="Int. J. Syst. Evol. Microbiol.">
        <title>Complete genome sequence of Corynebacterium casei LMG S-19264T (=DSM 44701T), isolated from a smear-ripened cheese.</title>
        <authorList>
            <consortium name="US DOE Joint Genome Institute (JGI-PGF)"/>
            <person name="Walter F."/>
            <person name="Albersmeier A."/>
            <person name="Kalinowski J."/>
            <person name="Ruckert C."/>
        </authorList>
    </citation>
    <scope>NUCLEOTIDE SEQUENCE</scope>
    <source>
        <strain evidence="6">VKM B-2347</strain>
    </source>
</reference>
<dbReference type="SUPFAM" id="SSF103473">
    <property type="entry name" value="MFS general substrate transporter"/>
    <property type="match status" value="1"/>
</dbReference>
<feature type="transmembrane region" description="Helical" evidence="4">
    <location>
        <begin position="356"/>
        <end position="378"/>
    </location>
</feature>
<dbReference type="GO" id="GO:0005886">
    <property type="term" value="C:plasma membrane"/>
    <property type="evidence" value="ECO:0007669"/>
    <property type="project" value="TreeGrafter"/>
</dbReference>
<organism evidence="6 7">
    <name type="scientific">Hansschlegelia plantiphila</name>
    <dbReference type="NCBI Taxonomy" id="374655"/>
    <lineage>
        <taxon>Bacteria</taxon>
        <taxon>Pseudomonadati</taxon>
        <taxon>Pseudomonadota</taxon>
        <taxon>Alphaproteobacteria</taxon>
        <taxon>Hyphomicrobiales</taxon>
        <taxon>Methylopilaceae</taxon>
        <taxon>Hansschlegelia</taxon>
    </lineage>
</organism>
<proteinExistence type="predicted"/>
<dbReference type="GO" id="GO:0022857">
    <property type="term" value="F:transmembrane transporter activity"/>
    <property type="evidence" value="ECO:0007669"/>
    <property type="project" value="InterPro"/>
</dbReference>
<protein>
    <submittedName>
        <fullName evidence="6">MFS transporter</fullName>
    </submittedName>
</protein>
<feature type="transmembrane region" description="Helical" evidence="4">
    <location>
        <begin position="328"/>
        <end position="350"/>
    </location>
</feature>
<evidence type="ECO:0000256" key="3">
    <source>
        <dbReference type="ARBA" id="ARBA00023136"/>
    </source>
</evidence>
<dbReference type="Pfam" id="PF07690">
    <property type="entry name" value="MFS_1"/>
    <property type="match status" value="2"/>
</dbReference>
<feature type="transmembrane region" description="Helical" evidence="4">
    <location>
        <begin position="164"/>
        <end position="185"/>
    </location>
</feature>
<evidence type="ECO:0000259" key="5">
    <source>
        <dbReference type="PROSITE" id="PS50850"/>
    </source>
</evidence>
<feature type="transmembrane region" description="Helical" evidence="4">
    <location>
        <begin position="75"/>
        <end position="106"/>
    </location>
</feature>
<dbReference type="Gene3D" id="1.20.1250.20">
    <property type="entry name" value="MFS general substrate transporter like domains"/>
    <property type="match status" value="2"/>
</dbReference>
<dbReference type="PANTHER" id="PTHR43129">
    <property type="entry name" value="FOSMIDOMYCIN RESISTANCE PROTEIN"/>
    <property type="match status" value="1"/>
</dbReference>
<keyword evidence="2 4" id="KW-1133">Transmembrane helix</keyword>
<name>A0A9W6MUX2_9HYPH</name>
<dbReference type="InterPro" id="IPR011701">
    <property type="entry name" value="MFS"/>
</dbReference>
<reference evidence="6" key="2">
    <citation type="submission" date="2023-01" db="EMBL/GenBank/DDBJ databases">
        <authorList>
            <person name="Sun Q."/>
            <person name="Evtushenko L."/>
        </authorList>
    </citation>
    <scope>NUCLEOTIDE SEQUENCE</scope>
    <source>
        <strain evidence="6">VKM B-2347</strain>
    </source>
</reference>
<dbReference type="InterPro" id="IPR036259">
    <property type="entry name" value="MFS_trans_sf"/>
</dbReference>
<dbReference type="Proteomes" id="UP001143372">
    <property type="component" value="Unassembled WGS sequence"/>
</dbReference>
<feature type="transmembrane region" description="Helical" evidence="4">
    <location>
        <begin position="295"/>
        <end position="316"/>
    </location>
</feature>
<feature type="transmembrane region" description="Helical" evidence="4">
    <location>
        <begin position="206"/>
        <end position="230"/>
    </location>
</feature>
<gene>
    <name evidence="6" type="ORF">GCM10008179_14770</name>
</gene>
<evidence type="ECO:0000256" key="2">
    <source>
        <dbReference type="ARBA" id="ARBA00022989"/>
    </source>
</evidence>
<evidence type="ECO:0000256" key="1">
    <source>
        <dbReference type="ARBA" id="ARBA00022692"/>
    </source>
</evidence>
<sequence>MSGRAGANRTLAITSLVHALHDGYTDLIYVLLPIWQAEFGLSYSLLALLRGVYAGAMAALQVPSGRLAERMDGRAILAAGTALAVLGYVFAGFSGGFIGLCASLAVSGAGSSTQHPIASAAVSRAFGKAARGPIGTYNFSGDLGKAALPALTSVLLTLTSWRSALLVLAALGLVAAAAVAFMPAIRRAETAAPERSRSDVGRRGGFPLLCAIGGLDTAARMGFLTFLPFMLQSKGATLPTIGGAFAAVFVGGAAGKFACGWLGERLGVLRTVLLTEGATVVLILGSMTLPLVPALALLPAVGVALNGTSTVLYGTVPEIAPAGRVENAFAIFYTAVIGSGALAPVLYGVVGDAGGWAWGMAGAAATALLTLPFAVLLAPHLSR</sequence>
<feature type="domain" description="Major facilitator superfamily (MFS) profile" evidence="5">
    <location>
        <begin position="7"/>
        <end position="382"/>
    </location>
</feature>
<keyword evidence="1 4" id="KW-0812">Transmembrane</keyword>
<evidence type="ECO:0000313" key="7">
    <source>
        <dbReference type="Proteomes" id="UP001143372"/>
    </source>
</evidence>
<accession>A0A9W6MUX2</accession>
<comment type="caution">
    <text evidence="6">The sequence shown here is derived from an EMBL/GenBank/DDBJ whole genome shotgun (WGS) entry which is preliminary data.</text>
</comment>